<comment type="caution">
    <text evidence="1">The sequence shown here is derived from an EMBL/GenBank/DDBJ whole genome shotgun (WGS) entry which is preliminary data.</text>
</comment>
<accession>A0A926F0Y8</accession>
<dbReference type="Proteomes" id="UP000601522">
    <property type="component" value="Unassembled WGS sequence"/>
</dbReference>
<protein>
    <submittedName>
        <fullName evidence="1">Rha family transcriptional regulator</fullName>
    </submittedName>
</protein>
<keyword evidence="2" id="KW-1185">Reference proteome</keyword>
<evidence type="ECO:0000313" key="2">
    <source>
        <dbReference type="Proteomes" id="UP000601522"/>
    </source>
</evidence>
<organism evidence="1 2">
    <name type="scientific">Wansuia hejianensis</name>
    <dbReference type="NCBI Taxonomy" id="2763667"/>
    <lineage>
        <taxon>Bacteria</taxon>
        <taxon>Bacillati</taxon>
        <taxon>Bacillota</taxon>
        <taxon>Clostridia</taxon>
        <taxon>Lachnospirales</taxon>
        <taxon>Lachnospiraceae</taxon>
        <taxon>Wansuia</taxon>
    </lineage>
</organism>
<dbReference type="RefSeq" id="WP_249323956.1">
    <property type="nucleotide sequence ID" value="NZ_JACRTK010000003.1"/>
</dbReference>
<reference evidence="1 2" key="1">
    <citation type="submission" date="2020-08" db="EMBL/GenBank/DDBJ databases">
        <title>Genome public.</title>
        <authorList>
            <person name="Liu C."/>
            <person name="Sun Q."/>
        </authorList>
    </citation>
    <scope>NUCLEOTIDE SEQUENCE [LARGE SCALE GENOMIC DNA]</scope>
    <source>
        <strain evidence="1 2">NSJ-26</strain>
    </source>
</reference>
<dbReference type="EMBL" id="JACRTK010000003">
    <property type="protein sequence ID" value="MBC8591092.1"/>
    <property type="molecule type" value="Genomic_DNA"/>
</dbReference>
<sequence length="230" mass="27040">MKELIPKDKYGVFADTNDTARVDSLFVAEFFEKQHKHVLRDISRITEPKSGLSEEFIKTNFKAGFYKDSTGRKLPCYFMTRDGFTMLVMGYTGPKAMRFKEIYIRRFKEMEQFIKTLVSARKEFPLLTDNIKLLHENPKPYHFSNECDMLNRIVTGMSAKQFRIANGIEKGKSIRPYLSESQIKMLETLQKVDVGLLVAVPEYQQRKRYLEWYKMKIENSEEVNKGDKKD</sequence>
<dbReference type="Pfam" id="PF09669">
    <property type="entry name" value="Phage_pRha"/>
    <property type="match status" value="1"/>
</dbReference>
<name>A0A926F0Y8_9FIRM</name>
<proteinExistence type="predicted"/>
<dbReference type="InterPro" id="IPR014054">
    <property type="entry name" value="Phage_regulatory_Rha"/>
</dbReference>
<gene>
    <name evidence="1" type="ORF">H8689_08185</name>
</gene>
<dbReference type="AlphaFoldDB" id="A0A926F0Y8"/>
<evidence type="ECO:0000313" key="1">
    <source>
        <dbReference type="EMBL" id="MBC8591092.1"/>
    </source>
</evidence>
<dbReference type="NCBIfam" id="TIGR02681">
    <property type="entry name" value="phage_pRha"/>
    <property type="match status" value="1"/>
</dbReference>